<evidence type="ECO:0000259" key="11">
    <source>
        <dbReference type="Pfam" id="PF00117"/>
    </source>
</evidence>
<protein>
    <recommendedName>
        <fullName evidence="10">Imidazole glycerol phosphate synthase subunit HisH</fullName>
        <ecNumber evidence="10">4.3.2.10</ecNumber>
    </recommendedName>
    <alternativeName>
        <fullName evidence="10">IGP synthase glutaminase subunit</fullName>
        <ecNumber evidence="10">3.5.1.2</ecNumber>
    </alternativeName>
    <alternativeName>
        <fullName evidence="10">IGP synthase subunit HisH</fullName>
    </alternativeName>
    <alternativeName>
        <fullName evidence="10">ImGP synthase subunit HisH</fullName>
        <shortName evidence="10">IGPS subunit HisH</shortName>
    </alternativeName>
</protein>
<dbReference type="Proteomes" id="UP001652461">
    <property type="component" value="Unassembled WGS sequence"/>
</dbReference>
<feature type="active site" description="Nucleophile" evidence="10">
    <location>
        <position position="79"/>
    </location>
</feature>
<dbReference type="PIRSF" id="PIRSF000495">
    <property type="entry name" value="Amidotransf_hisH"/>
    <property type="match status" value="1"/>
</dbReference>
<dbReference type="Gene3D" id="3.40.50.880">
    <property type="match status" value="1"/>
</dbReference>
<dbReference type="SUPFAM" id="SSF52317">
    <property type="entry name" value="Class I glutamine amidotransferase-like"/>
    <property type="match status" value="1"/>
</dbReference>
<dbReference type="EC" id="4.3.2.10" evidence="10"/>
<dbReference type="EMBL" id="JAOQKC010000012">
    <property type="protein sequence ID" value="MCU6697224.1"/>
    <property type="molecule type" value="Genomic_DNA"/>
</dbReference>
<evidence type="ECO:0000256" key="6">
    <source>
        <dbReference type="ARBA" id="ARBA00023102"/>
    </source>
</evidence>
<keyword evidence="7 10" id="KW-0456">Lyase</keyword>
<name>A0ABT2RY21_9FIRM</name>
<dbReference type="EC" id="3.5.1.2" evidence="10"/>
<dbReference type="HAMAP" id="MF_00278">
    <property type="entry name" value="HisH"/>
    <property type="match status" value="1"/>
</dbReference>
<dbReference type="InterPro" id="IPR017926">
    <property type="entry name" value="GATASE"/>
</dbReference>
<dbReference type="NCBIfam" id="TIGR01855">
    <property type="entry name" value="IMP_synth_hisH"/>
    <property type="match status" value="1"/>
</dbReference>
<dbReference type="GO" id="GO:0016829">
    <property type="term" value="F:lyase activity"/>
    <property type="evidence" value="ECO:0007669"/>
    <property type="project" value="UniProtKB-KW"/>
</dbReference>
<keyword evidence="4 10" id="KW-0378">Hydrolase</keyword>
<evidence type="ECO:0000256" key="5">
    <source>
        <dbReference type="ARBA" id="ARBA00022962"/>
    </source>
</evidence>
<dbReference type="Pfam" id="PF00117">
    <property type="entry name" value="GATase"/>
    <property type="match status" value="1"/>
</dbReference>
<dbReference type="InterPro" id="IPR029062">
    <property type="entry name" value="Class_I_gatase-like"/>
</dbReference>
<comment type="function">
    <text evidence="10">IGPS catalyzes the conversion of PRFAR and glutamine to IGP, AICAR and glutamate. The HisH subunit catalyzes the hydrolysis of glutamine to glutamate and ammonia as part of the synthesis of IGP and AICAR. The resulting ammonia molecule is channeled to the active site of HisF.</text>
</comment>
<evidence type="ECO:0000256" key="3">
    <source>
        <dbReference type="ARBA" id="ARBA00022605"/>
    </source>
</evidence>
<comment type="pathway">
    <text evidence="1 10">Amino-acid biosynthesis; L-histidine biosynthesis; L-histidine from 5-phospho-alpha-D-ribose 1-diphosphate: step 5/9.</text>
</comment>
<proteinExistence type="inferred from homology"/>
<keyword evidence="3 10" id="KW-0028">Amino-acid biosynthesis</keyword>
<comment type="subcellular location">
    <subcellularLocation>
        <location evidence="10">Cytoplasm</location>
    </subcellularLocation>
</comment>
<dbReference type="CDD" id="cd01748">
    <property type="entry name" value="GATase1_IGP_Synthase"/>
    <property type="match status" value="1"/>
</dbReference>
<evidence type="ECO:0000313" key="12">
    <source>
        <dbReference type="EMBL" id="MCU6697224.1"/>
    </source>
</evidence>
<sequence>MIAIIDYDAGNLKSVEKALLALGEDVLVTRDREKLLAADKVILPGVGNFGDAMEKLKSYGLVPVIHELAEMGKPFLGICLGLQLLFERSDEAPGVEGLGILKGEIVRIPDGEELKVPHIGWNSLHLQNGGRLFRNLPEEPYVYFVHSYYLKAEDPEIVKATTEYGVTIDASVEQGNVFACQFHPEKSSRVGLKILENFAKLEG</sequence>
<evidence type="ECO:0000256" key="4">
    <source>
        <dbReference type="ARBA" id="ARBA00022801"/>
    </source>
</evidence>
<keyword evidence="6 10" id="KW-0368">Histidine biosynthesis</keyword>
<keyword evidence="10" id="KW-0963">Cytoplasm</keyword>
<reference evidence="12 13" key="1">
    <citation type="journal article" date="2021" name="ISME Commun">
        <title>Automated analysis of genomic sequences facilitates high-throughput and comprehensive description of bacteria.</title>
        <authorList>
            <person name="Hitch T.C.A."/>
        </authorList>
    </citation>
    <scope>NUCLEOTIDE SEQUENCE [LARGE SCALE GENOMIC DNA]</scope>
    <source>
        <strain evidence="12 13">Sanger_04</strain>
    </source>
</reference>
<dbReference type="InterPro" id="IPR010139">
    <property type="entry name" value="Imidazole-glycPsynth_HisH"/>
</dbReference>
<comment type="catalytic activity">
    <reaction evidence="9 10">
        <text>L-glutamine + H2O = L-glutamate + NH4(+)</text>
        <dbReference type="Rhea" id="RHEA:15889"/>
        <dbReference type="ChEBI" id="CHEBI:15377"/>
        <dbReference type="ChEBI" id="CHEBI:28938"/>
        <dbReference type="ChEBI" id="CHEBI:29985"/>
        <dbReference type="ChEBI" id="CHEBI:58359"/>
        <dbReference type="EC" id="3.5.1.2"/>
    </reaction>
</comment>
<dbReference type="PANTHER" id="PTHR42701">
    <property type="entry name" value="IMIDAZOLE GLYCEROL PHOSPHATE SYNTHASE SUBUNIT HISH"/>
    <property type="match status" value="1"/>
</dbReference>
<comment type="catalytic activity">
    <reaction evidence="8 10">
        <text>5-[(5-phospho-1-deoxy-D-ribulos-1-ylimino)methylamino]-1-(5-phospho-beta-D-ribosyl)imidazole-4-carboxamide + L-glutamine = D-erythro-1-(imidazol-4-yl)glycerol 3-phosphate + 5-amino-1-(5-phospho-beta-D-ribosyl)imidazole-4-carboxamide + L-glutamate + H(+)</text>
        <dbReference type="Rhea" id="RHEA:24793"/>
        <dbReference type="ChEBI" id="CHEBI:15378"/>
        <dbReference type="ChEBI" id="CHEBI:29985"/>
        <dbReference type="ChEBI" id="CHEBI:58278"/>
        <dbReference type="ChEBI" id="CHEBI:58359"/>
        <dbReference type="ChEBI" id="CHEBI:58475"/>
        <dbReference type="ChEBI" id="CHEBI:58525"/>
        <dbReference type="EC" id="4.3.2.10"/>
    </reaction>
</comment>
<feature type="active site" evidence="10">
    <location>
        <position position="185"/>
    </location>
</feature>
<dbReference type="PANTHER" id="PTHR42701:SF1">
    <property type="entry name" value="IMIDAZOLE GLYCEROL PHOSPHATE SYNTHASE SUBUNIT HISH"/>
    <property type="match status" value="1"/>
</dbReference>
<evidence type="ECO:0000256" key="9">
    <source>
        <dbReference type="ARBA" id="ARBA00049534"/>
    </source>
</evidence>
<evidence type="ECO:0000256" key="2">
    <source>
        <dbReference type="ARBA" id="ARBA00011152"/>
    </source>
</evidence>
<organism evidence="12 13">
    <name type="scientific">Laedolimicola ammoniilytica</name>
    <dbReference type="NCBI Taxonomy" id="2981771"/>
    <lineage>
        <taxon>Bacteria</taxon>
        <taxon>Bacillati</taxon>
        <taxon>Bacillota</taxon>
        <taxon>Clostridia</taxon>
        <taxon>Lachnospirales</taxon>
        <taxon>Lachnospiraceae</taxon>
        <taxon>Laedolimicola</taxon>
    </lineage>
</organism>
<evidence type="ECO:0000313" key="13">
    <source>
        <dbReference type="Proteomes" id="UP001652461"/>
    </source>
</evidence>
<dbReference type="RefSeq" id="WP_158363678.1">
    <property type="nucleotide sequence ID" value="NZ_JAOQKC010000012.1"/>
</dbReference>
<dbReference type="PROSITE" id="PS51274">
    <property type="entry name" value="GATASE_COBBQ"/>
    <property type="match status" value="1"/>
</dbReference>
<feature type="domain" description="Glutamine amidotransferase" evidence="11">
    <location>
        <begin position="4"/>
        <end position="199"/>
    </location>
</feature>
<comment type="caution">
    <text evidence="12">The sequence shown here is derived from an EMBL/GenBank/DDBJ whole genome shotgun (WGS) entry which is preliminary data.</text>
</comment>
<evidence type="ECO:0000256" key="7">
    <source>
        <dbReference type="ARBA" id="ARBA00023239"/>
    </source>
</evidence>
<evidence type="ECO:0000256" key="1">
    <source>
        <dbReference type="ARBA" id="ARBA00005091"/>
    </source>
</evidence>
<keyword evidence="5 10" id="KW-0315">Glutamine amidotransferase</keyword>
<comment type="subunit">
    <text evidence="2 10">Heterodimer of HisH and HisF.</text>
</comment>
<keyword evidence="13" id="KW-1185">Reference proteome</keyword>
<evidence type="ECO:0000256" key="8">
    <source>
        <dbReference type="ARBA" id="ARBA00047838"/>
    </source>
</evidence>
<accession>A0ABT2RY21</accession>
<evidence type="ECO:0000256" key="10">
    <source>
        <dbReference type="HAMAP-Rule" id="MF_00278"/>
    </source>
</evidence>
<feature type="active site" evidence="10">
    <location>
        <position position="183"/>
    </location>
</feature>
<dbReference type="PROSITE" id="PS51273">
    <property type="entry name" value="GATASE_TYPE_1"/>
    <property type="match status" value="1"/>
</dbReference>
<gene>
    <name evidence="10 12" type="primary">hisH</name>
    <name evidence="12" type="ORF">OCV63_09980</name>
</gene>